<organism evidence="3 4">
    <name type="scientific">Candidatus Acidiferrum panamense</name>
    <dbReference type="NCBI Taxonomy" id="2741543"/>
    <lineage>
        <taxon>Bacteria</taxon>
        <taxon>Pseudomonadati</taxon>
        <taxon>Acidobacteriota</taxon>
        <taxon>Terriglobia</taxon>
        <taxon>Candidatus Acidiferrales</taxon>
        <taxon>Candidatus Acidiferrum</taxon>
    </lineage>
</organism>
<proteinExistence type="predicted"/>
<evidence type="ECO:0000256" key="1">
    <source>
        <dbReference type="SAM" id="MobiDB-lite"/>
    </source>
</evidence>
<feature type="domain" description="TIR" evidence="2">
    <location>
        <begin position="7"/>
        <end position="101"/>
    </location>
</feature>
<name>A0A7V8NT56_9BACT</name>
<sequence>MGETYNIFISWSGERSEKVAAALYGSLKMMLQSARPWMSKEDIEKGSRGLDEIGKALDTMSVGVICLTPENVERPWILFEAGALSKTVGEKTRVCPYLFGGLRSEQVRLPLGMFQAARAEKEETRKMVLAVNRAIGGVEDEGRVDTWFEREWPELEKKLAAIPAAKAAAPQVDEKKLVEQVLDLAQSSANSSAKLREELRGVREVVERVMDTLHPPSILGLGNRATGPLSSLNFYGDPVLGRRGFGMLSDLAGTPPVDPEAMRALARVAAELAKKEEEERAAQARRMSEIAQAKKRQDGGAAMKKLEDAEK</sequence>
<keyword evidence="4" id="KW-1185">Reference proteome</keyword>
<dbReference type="SUPFAM" id="SSF52200">
    <property type="entry name" value="Toll/Interleukin receptor TIR domain"/>
    <property type="match status" value="1"/>
</dbReference>
<evidence type="ECO:0000259" key="2">
    <source>
        <dbReference type="Pfam" id="PF13676"/>
    </source>
</evidence>
<dbReference type="GO" id="GO:0007165">
    <property type="term" value="P:signal transduction"/>
    <property type="evidence" value="ECO:0007669"/>
    <property type="project" value="InterPro"/>
</dbReference>
<accession>A0A7V8NT56</accession>
<feature type="region of interest" description="Disordered" evidence="1">
    <location>
        <begin position="275"/>
        <end position="311"/>
    </location>
</feature>
<evidence type="ECO:0000313" key="3">
    <source>
        <dbReference type="EMBL" id="MBA0086993.1"/>
    </source>
</evidence>
<dbReference type="Pfam" id="PF13676">
    <property type="entry name" value="TIR_2"/>
    <property type="match status" value="1"/>
</dbReference>
<dbReference type="Proteomes" id="UP000567293">
    <property type="component" value="Unassembled WGS sequence"/>
</dbReference>
<gene>
    <name evidence="3" type="ORF">HRJ53_18580</name>
</gene>
<dbReference type="InterPro" id="IPR035897">
    <property type="entry name" value="Toll_tir_struct_dom_sf"/>
</dbReference>
<comment type="caution">
    <text evidence="3">The sequence shown here is derived from an EMBL/GenBank/DDBJ whole genome shotgun (WGS) entry which is preliminary data.</text>
</comment>
<dbReference type="EMBL" id="JACDQQ010001775">
    <property type="protein sequence ID" value="MBA0086993.1"/>
    <property type="molecule type" value="Genomic_DNA"/>
</dbReference>
<dbReference type="Gene3D" id="3.40.50.10140">
    <property type="entry name" value="Toll/interleukin-1 receptor homology (TIR) domain"/>
    <property type="match status" value="1"/>
</dbReference>
<protein>
    <submittedName>
        <fullName evidence="3">Toll/interleukin-1 receptor domain-containing protein</fullName>
    </submittedName>
</protein>
<dbReference type="AlphaFoldDB" id="A0A7V8NT56"/>
<keyword evidence="3" id="KW-0675">Receptor</keyword>
<dbReference type="InterPro" id="IPR000157">
    <property type="entry name" value="TIR_dom"/>
</dbReference>
<evidence type="ECO:0000313" key="4">
    <source>
        <dbReference type="Proteomes" id="UP000567293"/>
    </source>
</evidence>
<feature type="compositionally biased region" description="Basic and acidic residues" evidence="1">
    <location>
        <begin position="275"/>
        <end position="288"/>
    </location>
</feature>
<reference evidence="3" key="1">
    <citation type="submission" date="2020-06" db="EMBL/GenBank/DDBJ databases">
        <title>Legume-microbial interactions unlock mineral nutrients during tropical forest succession.</title>
        <authorList>
            <person name="Epihov D.Z."/>
        </authorList>
    </citation>
    <scope>NUCLEOTIDE SEQUENCE [LARGE SCALE GENOMIC DNA]</scope>
    <source>
        <strain evidence="3">Pan2503</strain>
    </source>
</reference>